<dbReference type="Gene3D" id="3.40.50.720">
    <property type="entry name" value="NAD(P)-binding Rossmann-like Domain"/>
    <property type="match status" value="1"/>
</dbReference>
<organism evidence="4 5">
    <name type="scientific">Neolewinella litorea</name>
    <dbReference type="NCBI Taxonomy" id="2562452"/>
    <lineage>
        <taxon>Bacteria</taxon>
        <taxon>Pseudomonadati</taxon>
        <taxon>Bacteroidota</taxon>
        <taxon>Saprospiria</taxon>
        <taxon>Saprospirales</taxon>
        <taxon>Lewinellaceae</taxon>
        <taxon>Neolewinella</taxon>
    </lineage>
</organism>
<feature type="domain" description="Gfo/Idh/MocA-like oxidoreductase N-terminal" evidence="2">
    <location>
        <begin position="72"/>
        <end position="140"/>
    </location>
</feature>
<dbReference type="EMBL" id="SRSF01000001">
    <property type="protein sequence ID" value="THH42125.1"/>
    <property type="molecule type" value="Genomic_DNA"/>
</dbReference>
<evidence type="ECO:0000313" key="4">
    <source>
        <dbReference type="EMBL" id="THH42125.1"/>
    </source>
</evidence>
<name>A0A4S4NSA6_9BACT</name>
<evidence type="ECO:0000313" key="5">
    <source>
        <dbReference type="Proteomes" id="UP000308528"/>
    </source>
</evidence>
<accession>A0A4S4NSA6</accession>
<evidence type="ECO:0000256" key="1">
    <source>
        <dbReference type="ARBA" id="ARBA00023002"/>
    </source>
</evidence>
<comment type="caution">
    <text evidence="4">The sequence shown here is derived from an EMBL/GenBank/DDBJ whole genome shotgun (WGS) entry which is preliminary data.</text>
</comment>
<dbReference type="GO" id="GO:0000166">
    <property type="term" value="F:nucleotide binding"/>
    <property type="evidence" value="ECO:0007669"/>
    <property type="project" value="InterPro"/>
</dbReference>
<sequence>MPEPEPAAVRLITLDPGHFHAALVQKRMYPQVDSTVHVYAPAGDDLQQHLDRISRYNAGDPPTGWKQEVYTGPDFLDRMLSDTAGNVVVLSGNNARKTEYIQAAVDAGLNVLADKPMVIDPAEYAMLESAMEEAEEKGLLLYDIMTERFEITTMLQRALSQQEEVFGELLTGSVEEPAISKESVHHFSKLVSGQPLTRPAWFFDVNQQGEGMVDVATHLVDLILWETFPDQPIDTTEVEVVDARRWATRLTPEQFEHVTGQAEFSEYLQSAVTDGELEVYANGSIDFTVRGIHGRASVIWNYEAPPGAADTHYSVMRGTRSDLVIRQDAPQNYQPTLYVEPKDGLTPDALDAAIASLQDRFPGISYRAADAGYEIVVPDALRTSHEDHFGQVTEQYLDYLAAGEIPEWERVNMLTKYFVTTQAYRMTH</sequence>
<dbReference type="GO" id="GO:0016491">
    <property type="term" value="F:oxidoreductase activity"/>
    <property type="evidence" value="ECO:0007669"/>
    <property type="project" value="UniProtKB-KW"/>
</dbReference>
<proteinExistence type="predicted"/>
<dbReference type="SUPFAM" id="SSF51735">
    <property type="entry name" value="NAD(P)-binding Rossmann-fold domains"/>
    <property type="match status" value="1"/>
</dbReference>
<keyword evidence="1" id="KW-0560">Oxidoreductase</keyword>
<dbReference type="InterPro" id="IPR050463">
    <property type="entry name" value="Gfo/Idh/MocA_oxidrdct_glycsds"/>
</dbReference>
<keyword evidence="5" id="KW-1185">Reference proteome</keyword>
<dbReference type="InterPro" id="IPR000683">
    <property type="entry name" value="Gfo/Idh/MocA-like_OxRdtase_N"/>
</dbReference>
<dbReference type="Proteomes" id="UP000308528">
    <property type="component" value="Unassembled WGS sequence"/>
</dbReference>
<dbReference type="PANTHER" id="PTHR43818">
    <property type="entry name" value="BCDNA.GH03377"/>
    <property type="match status" value="1"/>
</dbReference>
<dbReference type="Pfam" id="PF01408">
    <property type="entry name" value="GFO_IDH_MocA"/>
    <property type="match status" value="1"/>
</dbReference>
<dbReference type="PANTHER" id="PTHR43818:SF11">
    <property type="entry name" value="BCDNA.GH03377"/>
    <property type="match status" value="1"/>
</dbReference>
<gene>
    <name evidence="4" type="ORF">E4021_04345</name>
</gene>
<evidence type="ECO:0000259" key="2">
    <source>
        <dbReference type="Pfam" id="PF01408"/>
    </source>
</evidence>
<evidence type="ECO:0000259" key="3">
    <source>
        <dbReference type="Pfam" id="PF16490"/>
    </source>
</evidence>
<dbReference type="InterPro" id="IPR036291">
    <property type="entry name" value="NAD(P)-bd_dom_sf"/>
</dbReference>
<feature type="domain" description="Putative oxidoreductase C-terminal" evidence="3">
    <location>
        <begin position="155"/>
        <end position="427"/>
    </location>
</feature>
<dbReference type="Pfam" id="PF16490">
    <property type="entry name" value="Oxidoreduct_C"/>
    <property type="match status" value="1"/>
</dbReference>
<protein>
    <submittedName>
        <fullName evidence="4">Oxidoreductase</fullName>
    </submittedName>
</protein>
<reference evidence="4 5" key="1">
    <citation type="submission" date="2019-04" db="EMBL/GenBank/DDBJ databases">
        <title>Lewinella litorea sp. nov., isolated from a marine sand.</title>
        <authorList>
            <person name="Yoon J.-H."/>
        </authorList>
    </citation>
    <scope>NUCLEOTIDE SEQUENCE [LARGE SCALE GENOMIC DNA]</scope>
    <source>
        <strain evidence="4 5">HSMS-39</strain>
    </source>
</reference>
<dbReference type="OrthoDB" id="9785257at2"/>
<dbReference type="AlphaFoldDB" id="A0A4S4NSA6"/>
<dbReference type="InterPro" id="IPR032459">
    <property type="entry name" value="Oxidoreduct_C"/>
</dbReference>